<dbReference type="EMBL" id="FN649727">
    <property type="protein sequence ID" value="CBJ25768.1"/>
    <property type="molecule type" value="Genomic_DNA"/>
</dbReference>
<feature type="region of interest" description="Disordered" evidence="1">
    <location>
        <begin position="57"/>
        <end position="104"/>
    </location>
</feature>
<protein>
    <submittedName>
        <fullName evidence="3">Uncharacterized protein</fullName>
    </submittedName>
</protein>
<organism evidence="3 4">
    <name type="scientific">Ectocarpus siliculosus</name>
    <name type="common">Brown alga</name>
    <name type="synonym">Conferva siliculosa</name>
    <dbReference type="NCBI Taxonomy" id="2880"/>
    <lineage>
        <taxon>Eukaryota</taxon>
        <taxon>Sar</taxon>
        <taxon>Stramenopiles</taxon>
        <taxon>Ochrophyta</taxon>
        <taxon>PX clade</taxon>
        <taxon>Phaeophyceae</taxon>
        <taxon>Ectocarpales</taxon>
        <taxon>Ectocarpaceae</taxon>
        <taxon>Ectocarpus</taxon>
    </lineage>
</organism>
<dbReference type="EMBL" id="FN649035">
    <property type="protein sequence ID" value="CBJ25768.1"/>
    <property type="molecule type" value="Genomic_DNA"/>
</dbReference>
<dbReference type="Proteomes" id="UP000002630">
    <property type="component" value="Linkage Group LG02"/>
</dbReference>
<feature type="transmembrane region" description="Helical" evidence="2">
    <location>
        <begin position="32"/>
        <end position="53"/>
    </location>
</feature>
<keyword evidence="2" id="KW-0472">Membrane</keyword>
<keyword evidence="2" id="KW-0812">Transmembrane</keyword>
<keyword evidence="4" id="KW-1185">Reference proteome</keyword>
<evidence type="ECO:0000313" key="4">
    <source>
        <dbReference type="Proteomes" id="UP000002630"/>
    </source>
</evidence>
<sequence length="149" mass="16044">MRARAPPRSAGLLNGDYDKHGGKITRYNGGTLARLAAAAVALLAVWLIAMYAFSPASGGGEAMTASSLGWGRGESVARDSKKKHKHEDKGSRHKRHSHKHVQAGCTASPLQEKDAFPVYGCAEMEVWRSLAQATPAGGGFEFLFFVLYR</sequence>
<evidence type="ECO:0000313" key="3">
    <source>
        <dbReference type="EMBL" id="CBJ25768.1"/>
    </source>
</evidence>
<gene>
    <name evidence="3" type="ORF">Esi_0008_0239</name>
</gene>
<reference evidence="3 4" key="1">
    <citation type="journal article" date="2010" name="Nature">
        <title>The Ectocarpus genome and the independent evolution of multicellularity in brown algae.</title>
        <authorList>
            <person name="Cock J.M."/>
            <person name="Sterck L."/>
            <person name="Rouze P."/>
            <person name="Scornet D."/>
            <person name="Allen A.E."/>
            <person name="Amoutzias G."/>
            <person name="Anthouard V."/>
            <person name="Artiguenave F."/>
            <person name="Aury J.M."/>
            <person name="Badger J.H."/>
            <person name="Beszteri B."/>
            <person name="Billiau K."/>
            <person name="Bonnet E."/>
            <person name="Bothwell J.H."/>
            <person name="Bowler C."/>
            <person name="Boyen C."/>
            <person name="Brownlee C."/>
            <person name="Carrano C.J."/>
            <person name="Charrier B."/>
            <person name="Cho G.Y."/>
            <person name="Coelho S.M."/>
            <person name="Collen J."/>
            <person name="Corre E."/>
            <person name="Da Silva C."/>
            <person name="Delage L."/>
            <person name="Delaroque N."/>
            <person name="Dittami S.M."/>
            <person name="Doulbeau S."/>
            <person name="Elias M."/>
            <person name="Farnham G."/>
            <person name="Gachon C.M."/>
            <person name="Gschloessl B."/>
            <person name="Heesch S."/>
            <person name="Jabbari K."/>
            <person name="Jubin C."/>
            <person name="Kawai H."/>
            <person name="Kimura K."/>
            <person name="Kloareg B."/>
            <person name="Kupper F.C."/>
            <person name="Lang D."/>
            <person name="Le Bail A."/>
            <person name="Leblanc C."/>
            <person name="Lerouge P."/>
            <person name="Lohr M."/>
            <person name="Lopez P.J."/>
            <person name="Martens C."/>
            <person name="Maumus F."/>
            <person name="Michel G."/>
            <person name="Miranda-Saavedra D."/>
            <person name="Morales J."/>
            <person name="Moreau H."/>
            <person name="Motomura T."/>
            <person name="Nagasato C."/>
            <person name="Napoli C.A."/>
            <person name="Nelson D.R."/>
            <person name="Nyvall-Collen P."/>
            <person name="Peters A.F."/>
            <person name="Pommier C."/>
            <person name="Potin P."/>
            <person name="Poulain J."/>
            <person name="Quesneville H."/>
            <person name="Read B."/>
            <person name="Rensing S.A."/>
            <person name="Ritter A."/>
            <person name="Rousvoal S."/>
            <person name="Samanta M."/>
            <person name="Samson G."/>
            <person name="Schroeder D.C."/>
            <person name="Segurens B."/>
            <person name="Strittmatter M."/>
            <person name="Tonon T."/>
            <person name="Tregear J.W."/>
            <person name="Valentin K."/>
            <person name="von Dassow P."/>
            <person name="Yamagishi T."/>
            <person name="Van de Peer Y."/>
            <person name="Wincker P."/>
        </authorList>
    </citation>
    <scope>NUCLEOTIDE SEQUENCE [LARGE SCALE GENOMIC DNA]</scope>
    <source>
        <strain evidence="4">Ec32 / CCAP1310/4</strain>
    </source>
</reference>
<proteinExistence type="predicted"/>
<keyword evidence="2" id="KW-1133">Transmembrane helix</keyword>
<evidence type="ECO:0000256" key="1">
    <source>
        <dbReference type="SAM" id="MobiDB-lite"/>
    </source>
</evidence>
<feature type="compositionally biased region" description="Basic residues" evidence="1">
    <location>
        <begin position="80"/>
        <end position="101"/>
    </location>
</feature>
<name>D7G775_ECTSI</name>
<dbReference type="InParanoid" id="D7G775"/>
<accession>D7G775</accession>
<evidence type="ECO:0000256" key="2">
    <source>
        <dbReference type="SAM" id="Phobius"/>
    </source>
</evidence>
<dbReference type="AlphaFoldDB" id="D7G775"/>